<protein>
    <submittedName>
        <fullName evidence="2">Putative dithiol-disulfide isomerase involved in polyketide biosynthesis</fullName>
    </submittedName>
</protein>
<dbReference type="PANTHER" id="PTHR13887">
    <property type="entry name" value="GLUTATHIONE S-TRANSFERASE KAPPA"/>
    <property type="match status" value="1"/>
</dbReference>
<reference evidence="3" key="1">
    <citation type="submission" date="2012-03" db="EMBL/GenBank/DDBJ databases">
        <title>Complete sequence of chromosome of Deinococcus peraridilitoris DSM 19664.</title>
        <authorList>
            <person name="Lucas S."/>
            <person name="Copeland A."/>
            <person name="Lapidus A."/>
            <person name="Glavina del Rio T."/>
            <person name="Dalin E."/>
            <person name="Tice H."/>
            <person name="Bruce D."/>
            <person name="Goodwin L."/>
            <person name="Pitluck S."/>
            <person name="Peters L."/>
            <person name="Mikhailova N."/>
            <person name="Lu M."/>
            <person name="Kyrpides N."/>
            <person name="Mavromatis K."/>
            <person name="Ivanova N."/>
            <person name="Brettin T."/>
            <person name="Detter J.C."/>
            <person name="Han C."/>
            <person name="Larimer F."/>
            <person name="Land M."/>
            <person name="Hauser L."/>
            <person name="Markowitz V."/>
            <person name="Cheng J.-F."/>
            <person name="Hugenholtz P."/>
            <person name="Woyke T."/>
            <person name="Wu D."/>
            <person name="Pukall R."/>
            <person name="Steenblock K."/>
            <person name="Brambilla E."/>
            <person name="Klenk H.-P."/>
            <person name="Eisen J.A."/>
        </authorList>
    </citation>
    <scope>NUCLEOTIDE SEQUENCE [LARGE SCALE GENOMIC DNA]</scope>
    <source>
        <strain evidence="3">DSM 19664 / LMG 22246 / CIP 109416 / KR-200</strain>
    </source>
</reference>
<dbReference type="KEGG" id="dpd:Deipe_1019"/>
<keyword evidence="2" id="KW-0413">Isomerase</keyword>
<sequence length="198" mass="22148">MYFDFLCPYAWRGLELVSQLGVRPQLKHFSLVQGNHAQNPDRKNPVWKLAAQPLTEGPDSQQASLRSFLAAQAARLQGNEAELQFTLQLLRLRHDGRRDLNDPQTAREAANQAGLDTGRFETDLADEASLRESLARDLNDAAQLGVFGTPTFVLPDGQAAYLRFSQLPADESAARRLWDTYVTVLTSDANIETIKRPR</sequence>
<dbReference type="SUPFAM" id="SSF52833">
    <property type="entry name" value="Thioredoxin-like"/>
    <property type="match status" value="1"/>
</dbReference>
<feature type="domain" description="DSBA-like thioredoxin" evidence="1">
    <location>
        <begin position="2"/>
        <end position="158"/>
    </location>
</feature>
<dbReference type="InterPro" id="IPR036249">
    <property type="entry name" value="Thioredoxin-like_sf"/>
</dbReference>
<dbReference type="PANTHER" id="PTHR13887:SF41">
    <property type="entry name" value="THIOREDOXIN SUPERFAMILY PROTEIN"/>
    <property type="match status" value="1"/>
</dbReference>
<keyword evidence="3" id="KW-1185">Reference proteome</keyword>
<gene>
    <name evidence="2" type="ordered locus">Deipe_1019</name>
</gene>
<evidence type="ECO:0000313" key="3">
    <source>
        <dbReference type="Proteomes" id="UP000010467"/>
    </source>
</evidence>
<dbReference type="HOGENOM" id="CLU_1209370_0_0_0"/>
<dbReference type="GO" id="GO:0016853">
    <property type="term" value="F:isomerase activity"/>
    <property type="evidence" value="ECO:0007669"/>
    <property type="project" value="UniProtKB-KW"/>
</dbReference>
<dbReference type="Proteomes" id="UP000010467">
    <property type="component" value="Chromosome"/>
</dbReference>
<dbReference type="InterPro" id="IPR001853">
    <property type="entry name" value="DSBA-like_thioredoxin_dom"/>
</dbReference>
<evidence type="ECO:0000259" key="1">
    <source>
        <dbReference type="Pfam" id="PF01323"/>
    </source>
</evidence>
<dbReference type="STRING" id="937777.Deipe_1019"/>
<dbReference type="Gene3D" id="3.40.30.10">
    <property type="entry name" value="Glutaredoxin"/>
    <property type="match status" value="1"/>
</dbReference>
<dbReference type="EMBL" id="CP003382">
    <property type="protein sequence ID" value="AFZ66583.1"/>
    <property type="molecule type" value="Genomic_DNA"/>
</dbReference>
<dbReference type="PATRIC" id="fig|937777.3.peg.1022"/>
<dbReference type="AlphaFoldDB" id="K9ZY44"/>
<proteinExistence type="predicted"/>
<accession>K9ZY44</accession>
<evidence type="ECO:0000313" key="2">
    <source>
        <dbReference type="EMBL" id="AFZ66583.1"/>
    </source>
</evidence>
<dbReference type="eggNOG" id="COG2761">
    <property type="taxonomic scope" value="Bacteria"/>
</dbReference>
<dbReference type="Pfam" id="PF01323">
    <property type="entry name" value="DSBA"/>
    <property type="match status" value="1"/>
</dbReference>
<name>K9ZY44_DEIPD</name>
<dbReference type="GO" id="GO:0016491">
    <property type="term" value="F:oxidoreductase activity"/>
    <property type="evidence" value="ECO:0007669"/>
    <property type="project" value="InterPro"/>
</dbReference>
<organism evidence="2 3">
    <name type="scientific">Deinococcus peraridilitoris (strain DSM 19664 / LMG 22246 / CIP 109416 / KR-200)</name>
    <dbReference type="NCBI Taxonomy" id="937777"/>
    <lineage>
        <taxon>Bacteria</taxon>
        <taxon>Thermotogati</taxon>
        <taxon>Deinococcota</taxon>
        <taxon>Deinococci</taxon>
        <taxon>Deinococcales</taxon>
        <taxon>Deinococcaceae</taxon>
        <taxon>Deinococcus</taxon>
    </lineage>
</organism>